<evidence type="ECO:0000313" key="3">
    <source>
        <dbReference type="EMBL" id="SAM08073.1"/>
    </source>
</evidence>
<sequence>MELINYLMAWMYHGSHTFDIQEDSRGLCVWPPGNEIKSILKTHFEIDGPNLARTLMIVFGIACDHAEQQKSQKRDEEHDLRTHLSVASLNMFEKLFLVLGCMNPGVIFQDIAQKAHSVILTSGTLTPVNTFEAELGIQFLITLEANHVIKPSQVMVRNIPYGPSGRPLKGVYANTSTVHYQDDIGEAVDRICEAVPYGVLVFFTSYSLLERTYKRWRQLDQEHQQQLDQERQQQLDQEHQQQLDQEHQQKLDQEQQQLDQEQQQLDQEQQQLDQEQQQLDQEQQQLDQEQQQLDQEQQQLNQEHQLQLDQEHQLQLDQSHQEQQVQSPQQPQLSQIEQPPPQLDQEQQAQSHRQPQSSQIEQPPPPQLDQEHQQQLDQSHQQLDQEQHPQSHQQPQPNQIEQPHLDQNPQQSQYVVSCKRCPNSRLLKAPFEPFALRSRSTFSHYFYTITQSNEPDTPITILEMPSPVAATTIIHTDLHWDSVDKTVYKPFVSPCCHQTLGAHILTTTLGQSSSAHIGKLWLIKARVDVVLL</sequence>
<organism evidence="3">
    <name type="scientific">Absidia glauca</name>
    <name type="common">Pin mould</name>
    <dbReference type="NCBI Taxonomy" id="4829"/>
    <lineage>
        <taxon>Eukaryota</taxon>
        <taxon>Fungi</taxon>
        <taxon>Fungi incertae sedis</taxon>
        <taxon>Mucoromycota</taxon>
        <taxon>Mucoromycotina</taxon>
        <taxon>Mucoromycetes</taxon>
        <taxon>Mucorales</taxon>
        <taxon>Cunninghamellaceae</taxon>
        <taxon>Absidia</taxon>
    </lineage>
</organism>
<evidence type="ECO:0000256" key="1">
    <source>
        <dbReference type="SAM" id="MobiDB-lite"/>
    </source>
</evidence>
<evidence type="ECO:0000313" key="4">
    <source>
        <dbReference type="Proteomes" id="UP000078561"/>
    </source>
</evidence>
<dbReference type="InterPro" id="IPR027417">
    <property type="entry name" value="P-loop_NTPase"/>
</dbReference>
<dbReference type="AlphaFoldDB" id="A0A163KHR7"/>
<reference evidence="3" key="1">
    <citation type="submission" date="2016-04" db="EMBL/GenBank/DDBJ databases">
        <authorList>
            <person name="Evans L.H."/>
            <person name="Alamgir A."/>
            <person name="Owens N."/>
            <person name="Weber N.D."/>
            <person name="Virtaneva K."/>
            <person name="Barbian K."/>
            <person name="Babar A."/>
            <person name="Rosenke K."/>
        </authorList>
    </citation>
    <scope>NUCLEOTIDE SEQUENCE [LARGE SCALE GENOMIC DNA]</scope>
    <source>
        <strain evidence="3">CBS 101.48</strain>
    </source>
</reference>
<feature type="domain" description="ATP-dependent helicase C-terminal" evidence="2">
    <location>
        <begin position="190"/>
        <end position="249"/>
    </location>
</feature>
<dbReference type="Pfam" id="PF13307">
    <property type="entry name" value="Helicase_C_2"/>
    <property type="match status" value="1"/>
</dbReference>
<evidence type="ECO:0000259" key="2">
    <source>
        <dbReference type="Pfam" id="PF13307"/>
    </source>
</evidence>
<dbReference type="PANTHER" id="PTHR11472">
    <property type="entry name" value="DNA REPAIR DEAD HELICASE RAD3/XP-D SUBFAMILY MEMBER"/>
    <property type="match status" value="1"/>
</dbReference>
<dbReference type="GO" id="GO:0005524">
    <property type="term" value="F:ATP binding"/>
    <property type="evidence" value="ECO:0007669"/>
    <property type="project" value="InterPro"/>
</dbReference>
<feature type="compositionally biased region" description="Polar residues" evidence="1">
    <location>
        <begin position="405"/>
        <end position="414"/>
    </location>
</feature>
<dbReference type="OrthoDB" id="272481at2759"/>
<dbReference type="GO" id="GO:0016818">
    <property type="term" value="F:hydrolase activity, acting on acid anhydrides, in phosphorus-containing anhydrides"/>
    <property type="evidence" value="ECO:0007669"/>
    <property type="project" value="InterPro"/>
</dbReference>
<feature type="compositionally biased region" description="Low complexity" evidence="1">
    <location>
        <begin position="390"/>
        <end position="402"/>
    </location>
</feature>
<dbReference type="Gene3D" id="3.40.50.300">
    <property type="entry name" value="P-loop containing nucleotide triphosphate hydrolases"/>
    <property type="match status" value="1"/>
</dbReference>
<dbReference type="InterPro" id="IPR045028">
    <property type="entry name" value="DinG/Rad3-like"/>
</dbReference>
<dbReference type="InterPro" id="IPR006555">
    <property type="entry name" value="ATP-dep_Helicase_C"/>
</dbReference>
<dbReference type="GO" id="GO:0003676">
    <property type="term" value="F:nucleic acid binding"/>
    <property type="evidence" value="ECO:0007669"/>
    <property type="project" value="InterPro"/>
</dbReference>
<proteinExistence type="predicted"/>
<dbReference type="PANTHER" id="PTHR11472:SF47">
    <property type="entry name" value="FANCONI ANEMIA GROUP J PROTEIN"/>
    <property type="match status" value="1"/>
</dbReference>
<keyword evidence="4" id="KW-1185">Reference proteome</keyword>
<dbReference type="GO" id="GO:1990918">
    <property type="term" value="P:double-strand break repair involved in meiotic recombination"/>
    <property type="evidence" value="ECO:0007669"/>
    <property type="project" value="TreeGrafter"/>
</dbReference>
<name>A0A163KHR7_ABSGL</name>
<dbReference type="Proteomes" id="UP000078561">
    <property type="component" value="Unassembled WGS sequence"/>
</dbReference>
<protein>
    <recommendedName>
        <fullName evidence="2">ATP-dependent helicase C-terminal domain-containing protein</fullName>
    </recommendedName>
</protein>
<accession>A0A163KHR7</accession>
<dbReference type="STRING" id="4829.A0A163KHR7"/>
<dbReference type="GO" id="GO:0003678">
    <property type="term" value="F:DNA helicase activity"/>
    <property type="evidence" value="ECO:0007669"/>
    <property type="project" value="TreeGrafter"/>
</dbReference>
<dbReference type="GO" id="GO:0006289">
    <property type="term" value="P:nucleotide-excision repair"/>
    <property type="evidence" value="ECO:0007669"/>
    <property type="project" value="TreeGrafter"/>
</dbReference>
<dbReference type="InParanoid" id="A0A163KHR7"/>
<dbReference type="EMBL" id="LT554883">
    <property type="protein sequence ID" value="SAM08073.1"/>
    <property type="molecule type" value="Genomic_DNA"/>
</dbReference>
<feature type="compositionally biased region" description="Low complexity" evidence="1">
    <location>
        <begin position="254"/>
        <end position="308"/>
    </location>
</feature>
<feature type="compositionally biased region" description="Basic and acidic residues" evidence="1">
    <location>
        <begin position="227"/>
        <end position="253"/>
    </location>
</feature>
<dbReference type="GO" id="GO:0005634">
    <property type="term" value="C:nucleus"/>
    <property type="evidence" value="ECO:0007669"/>
    <property type="project" value="TreeGrafter"/>
</dbReference>
<gene>
    <name evidence="3" type="primary">ABSGL_13734.1 scaffold 14320</name>
</gene>
<feature type="compositionally biased region" description="Low complexity" evidence="1">
    <location>
        <begin position="315"/>
        <end position="361"/>
    </location>
</feature>
<feature type="region of interest" description="Disordered" evidence="1">
    <location>
        <begin position="227"/>
        <end position="414"/>
    </location>
</feature>